<accession>A0A7Y9RUJ4</accession>
<comment type="caution">
    <text evidence="2">The sequence shown here is derived from an EMBL/GenBank/DDBJ whole genome shotgun (WGS) entry which is preliminary data.</text>
</comment>
<proteinExistence type="predicted"/>
<evidence type="ECO:0000313" key="2">
    <source>
        <dbReference type="EMBL" id="NYG54230.1"/>
    </source>
</evidence>
<reference evidence="2 3" key="1">
    <citation type="submission" date="2020-07" db="EMBL/GenBank/DDBJ databases">
        <title>Sequencing the genomes of 1000 actinobacteria strains.</title>
        <authorList>
            <person name="Klenk H.-P."/>
        </authorList>
    </citation>
    <scope>NUCLEOTIDE SEQUENCE [LARGE SCALE GENOMIC DNA]</scope>
    <source>
        <strain evidence="2 3">DSM 24552</strain>
    </source>
</reference>
<dbReference type="Gene3D" id="3.30.870.10">
    <property type="entry name" value="Endonuclease Chain A"/>
    <property type="match status" value="2"/>
</dbReference>
<keyword evidence="3" id="KW-1185">Reference proteome</keyword>
<dbReference type="AlphaFoldDB" id="A0A7Y9RUJ4"/>
<dbReference type="RefSeq" id="WP_179516892.1">
    <property type="nucleotide sequence ID" value="NZ_JACCAC010000001.1"/>
</dbReference>
<organism evidence="2 3">
    <name type="scientific">Nocardioides perillae</name>
    <dbReference type="NCBI Taxonomy" id="1119534"/>
    <lineage>
        <taxon>Bacteria</taxon>
        <taxon>Bacillati</taxon>
        <taxon>Actinomycetota</taxon>
        <taxon>Actinomycetes</taxon>
        <taxon>Propionibacteriales</taxon>
        <taxon>Nocardioidaceae</taxon>
        <taxon>Nocardioides</taxon>
    </lineage>
</organism>
<protein>
    <recommendedName>
        <fullName evidence="1">Phospholipase D-like domain-containing protein</fullName>
    </recommendedName>
</protein>
<sequence>MRTPSRVLALVATLLTVLLGSLLSPAPLTTTATAATAPAPGPHFSRPGSLTIERLVLDAIAGTPSGSYIRGVTWSFDRQRIADALIAAHRRGAVVRLLISRKSRAEEEVSDMRAAGIGSDCSPGRSCLKVVDYSARGSDRFDGTLTTLHQKSWTFSMTSGVRRVSVITSANASVGAAENQYNDAYVFVDNDAVYDTLVDVFVDQTADRDLGDPWRVARISRTVSLSFGPWNSPSMADPVLRRIESLPTNGLVVRVGMAAWRDPRGVALARALAAKKRAGAKVFVLAGKPIGAAVLDTLRGAGIPVRNAHYGDSNYLHSKFMTAKWVADGRIRTRVWAGSENWGAEPRGSDELTFQVAAGQTHGAYVRYFDSLFNR</sequence>
<dbReference type="SUPFAM" id="SSF56024">
    <property type="entry name" value="Phospholipase D/nuclease"/>
    <property type="match status" value="2"/>
</dbReference>
<feature type="domain" description="Phospholipase D-like" evidence="1">
    <location>
        <begin position="67"/>
        <end position="201"/>
    </location>
</feature>
<dbReference type="EMBL" id="JACCAC010000001">
    <property type="protein sequence ID" value="NYG54230.1"/>
    <property type="molecule type" value="Genomic_DNA"/>
</dbReference>
<dbReference type="Proteomes" id="UP000544110">
    <property type="component" value="Unassembled WGS sequence"/>
</dbReference>
<name>A0A7Y9RUJ4_9ACTN</name>
<evidence type="ECO:0000313" key="3">
    <source>
        <dbReference type="Proteomes" id="UP000544110"/>
    </source>
</evidence>
<evidence type="ECO:0000259" key="1">
    <source>
        <dbReference type="Pfam" id="PF13091"/>
    </source>
</evidence>
<dbReference type="Pfam" id="PF13091">
    <property type="entry name" value="PLDc_2"/>
    <property type="match status" value="1"/>
</dbReference>
<gene>
    <name evidence="2" type="ORF">BJ989_000534</name>
</gene>
<dbReference type="InterPro" id="IPR025202">
    <property type="entry name" value="PLD-like_dom"/>
</dbReference>